<evidence type="ECO:0000313" key="1">
    <source>
        <dbReference type="EMBL" id="KAF4613119.1"/>
    </source>
</evidence>
<accession>A0A8H4QLK3</accession>
<comment type="caution">
    <text evidence="1">The sequence shown here is derived from an EMBL/GenBank/DDBJ whole genome shotgun (WGS) entry which is preliminary data.</text>
</comment>
<dbReference type="Gene3D" id="1.20.1280.50">
    <property type="match status" value="1"/>
</dbReference>
<gene>
    <name evidence="1" type="ORF">D9613_010851</name>
</gene>
<proteinExistence type="predicted"/>
<organism evidence="1 2">
    <name type="scientific">Agrocybe pediades</name>
    <dbReference type="NCBI Taxonomy" id="84607"/>
    <lineage>
        <taxon>Eukaryota</taxon>
        <taxon>Fungi</taxon>
        <taxon>Dikarya</taxon>
        <taxon>Basidiomycota</taxon>
        <taxon>Agaricomycotina</taxon>
        <taxon>Agaricomycetes</taxon>
        <taxon>Agaricomycetidae</taxon>
        <taxon>Agaricales</taxon>
        <taxon>Agaricineae</taxon>
        <taxon>Strophariaceae</taxon>
        <taxon>Agrocybe</taxon>
    </lineage>
</organism>
<dbReference type="EMBL" id="JAACJL010000046">
    <property type="protein sequence ID" value="KAF4613119.1"/>
    <property type="molecule type" value="Genomic_DNA"/>
</dbReference>
<keyword evidence="2" id="KW-1185">Reference proteome</keyword>
<evidence type="ECO:0000313" key="2">
    <source>
        <dbReference type="Proteomes" id="UP000521872"/>
    </source>
</evidence>
<evidence type="ECO:0008006" key="3">
    <source>
        <dbReference type="Google" id="ProtNLM"/>
    </source>
</evidence>
<reference evidence="1 2" key="1">
    <citation type="submission" date="2019-12" db="EMBL/GenBank/DDBJ databases">
        <authorList>
            <person name="Floudas D."/>
            <person name="Bentzer J."/>
            <person name="Ahren D."/>
            <person name="Johansson T."/>
            <person name="Persson P."/>
            <person name="Tunlid A."/>
        </authorList>
    </citation>
    <scope>NUCLEOTIDE SEQUENCE [LARGE SCALE GENOMIC DNA]</scope>
    <source>
        <strain evidence="1 2">CBS 102.39</strain>
    </source>
</reference>
<dbReference type="AlphaFoldDB" id="A0A8H4QLK3"/>
<dbReference type="Proteomes" id="UP000521872">
    <property type="component" value="Unassembled WGS sequence"/>
</dbReference>
<protein>
    <recommendedName>
        <fullName evidence="3">F-box domain-containing protein</fullName>
    </recommendedName>
</protein>
<name>A0A8H4QLK3_9AGAR</name>
<sequence length="562" mass="64648">MLATRRHAPAPISVLHEELLWKIFLLNTYPDFDYHVNDYPLIGSGDRPLTTARQCSQVCRQWRSIYLSSSAIWGRLIDLDGLGQKTNKWRKEVVARTGEASLWVYGVAKPCNVHDFPVPFLRNNWRRVQRLFITVVGDQNSYRQGFPVAFLQNNWRRVQRLFITVISGRDTSRTLLLLDRQPMWAFLEESAPQLESFRSFKGIFDQTYKFPINASWLRNLSSVAFPHTCTPKEILNALRRMPELVSLTVFNPFPNYSEISVHPGYPHIILPKLRMLALRGNPRTVGILLEYIQPSADCSITITRLIDISMAGEDNWEEYEKYEKSLTVHIVPYFSLHPPSTVRLHFISNKWRSALSLESYSAIGSDGLVSDDRRSIIELPFPWSPVIYKLIASASFSRVTTLRIPSSRSGDESASASLLVHLLKFFNSVTTFSANDAVLYCLLQRPEKTSALFPALVTLEVIRLFLKEHNVWGEGVVAEPHEQFLKLRKEIGRPISILDLRPLSQLPRDRDNLEWEHPGLLVRWSRMIANGERRTEEYSCGDGYPEKLRFSSVVEGFEARRN</sequence>